<organism evidence="1 2">
    <name type="scientific">Dermacentor silvarum</name>
    <name type="common">Tick</name>
    <dbReference type="NCBI Taxonomy" id="543639"/>
    <lineage>
        <taxon>Eukaryota</taxon>
        <taxon>Metazoa</taxon>
        <taxon>Ecdysozoa</taxon>
        <taxon>Arthropoda</taxon>
        <taxon>Chelicerata</taxon>
        <taxon>Arachnida</taxon>
        <taxon>Acari</taxon>
        <taxon>Parasitiformes</taxon>
        <taxon>Ixodida</taxon>
        <taxon>Ixodoidea</taxon>
        <taxon>Ixodidae</taxon>
        <taxon>Rhipicephalinae</taxon>
        <taxon>Dermacentor</taxon>
    </lineage>
</organism>
<protein>
    <submittedName>
        <fullName evidence="1">Uncharacterized protein</fullName>
    </submittedName>
</protein>
<reference evidence="1" key="1">
    <citation type="submission" date="2020-05" db="EMBL/GenBank/DDBJ databases">
        <title>Large-scale comparative analyses of tick genomes elucidate their genetic diversity and vector capacities.</title>
        <authorList>
            <person name="Jia N."/>
            <person name="Wang J."/>
            <person name="Shi W."/>
            <person name="Du L."/>
            <person name="Sun Y."/>
            <person name="Zhan W."/>
            <person name="Jiang J."/>
            <person name="Wang Q."/>
            <person name="Zhang B."/>
            <person name="Ji P."/>
            <person name="Sakyi L.B."/>
            <person name="Cui X."/>
            <person name="Yuan T."/>
            <person name="Jiang B."/>
            <person name="Yang W."/>
            <person name="Lam T.T.-Y."/>
            <person name="Chang Q."/>
            <person name="Ding S."/>
            <person name="Wang X."/>
            <person name="Zhu J."/>
            <person name="Ruan X."/>
            <person name="Zhao L."/>
            <person name="Wei J."/>
            <person name="Que T."/>
            <person name="Du C."/>
            <person name="Cheng J."/>
            <person name="Dai P."/>
            <person name="Han X."/>
            <person name="Huang E."/>
            <person name="Gao Y."/>
            <person name="Liu J."/>
            <person name="Shao H."/>
            <person name="Ye R."/>
            <person name="Li L."/>
            <person name="Wei W."/>
            <person name="Wang X."/>
            <person name="Wang C."/>
            <person name="Yang T."/>
            <person name="Huo Q."/>
            <person name="Li W."/>
            <person name="Guo W."/>
            <person name="Chen H."/>
            <person name="Zhou L."/>
            <person name="Ni X."/>
            <person name="Tian J."/>
            <person name="Zhou Y."/>
            <person name="Sheng Y."/>
            <person name="Liu T."/>
            <person name="Pan Y."/>
            <person name="Xia L."/>
            <person name="Li J."/>
            <person name="Zhao F."/>
            <person name="Cao W."/>
        </authorList>
    </citation>
    <scope>NUCLEOTIDE SEQUENCE</scope>
    <source>
        <strain evidence="1">Dsil-2018</strain>
    </source>
</reference>
<accession>A0ACB8CR01</accession>
<evidence type="ECO:0000313" key="1">
    <source>
        <dbReference type="EMBL" id="KAH7949447.1"/>
    </source>
</evidence>
<dbReference type="Proteomes" id="UP000821865">
    <property type="component" value="Chromosome 5"/>
</dbReference>
<keyword evidence="2" id="KW-1185">Reference proteome</keyword>
<sequence length="186" mass="20592">MASSFPAQAPAAKRAKYEAKDLAAKVQILKALQVGASRKEVMEKFQVKKSTVRSYVKNEDQIMQAYDGDMFGDKRKRLRTAAHPKLQEALLCWIAVSRDAQLPLSGPLICAQKFALSMNIDSFNASEHRCALHDYFAIDNDVAIAGIVTDSDIVTEVMDGEGESVDEDPNESDERPRPTMTEAAQR</sequence>
<gene>
    <name evidence="1" type="ORF">HPB49_010010</name>
</gene>
<proteinExistence type="predicted"/>
<comment type="caution">
    <text evidence="1">The sequence shown here is derived from an EMBL/GenBank/DDBJ whole genome shotgun (WGS) entry which is preliminary data.</text>
</comment>
<name>A0ACB8CR01_DERSI</name>
<evidence type="ECO:0000313" key="2">
    <source>
        <dbReference type="Proteomes" id="UP000821865"/>
    </source>
</evidence>
<dbReference type="EMBL" id="CM023474">
    <property type="protein sequence ID" value="KAH7949447.1"/>
    <property type="molecule type" value="Genomic_DNA"/>
</dbReference>